<dbReference type="EMBL" id="CP003746">
    <property type="protein sequence ID" value="AFU99614.1"/>
    <property type="molecule type" value="Genomic_DNA"/>
</dbReference>
<keyword evidence="4" id="KW-1133">Transmembrane helix</keyword>
<keyword evidence="3" id="KW-1015">Disulfide bond</keyword>
<dbReference type="InterPro" id="IPR003782">
    <property type="entry name" value="SCO1/SenC"/>
</dbReference>
<keyword evidence="2" id="KW-0479">Metal-binding</keyword>
<evidence type="ECO:0000256" key="2">
    <source>
        <dbReference type="PIRSR" id="PIRSR603782-1"/>
    </source>
</evidence>
<reference evidence="5 6" key="1">
    <citation type="journal article" date="2013" name="Genome Announc.">
        <title>Complete genome sequence of Simiduia agarivorans SA1(T), a marine bacterium able to degrade a variety of polysaccharides.</title>
        <authorList>
            <person name="Lin S.Y."/>
            <person name="Shieh W.Y."/>
            <person name="Chen J.S."/>
            <person name="Tang S.L."/>
        </authorList>
    </citation>
    <scope>NUCLEOTIDE SEQUENCE [LARGE SCALE GENOMIC DNA]</scope>
    <source>
        <strain evidence="6">DSM 21679 / JCM 13881 / BCRC 17597 / SA1</strain>
    </source>
</reference>
<dbReference type="PANTHER" id="PTHR12151:SF25">
    <property type="entry name" value="LINALOOL DEHYDRATASE_ISOMERASE DOMAIN-CONTAINING PROTEIN"/>
    <property type="match status" value="1"/>
</dbReference>
<dbReference type="HOGENOM" id="CLU_050131_3_2_6"/>
<dbReference type="Gene3D" id="3.40.30.10">
    <property type="entry name" value="Glutaredoxin"/>
    <property type="match status" value="1"/>
</dbReference>
<evidence type="ECO:0000256" key="4">
    <source>
        <dbReference type="SAM" id="Phobius"/>
    </source>
</evidence>
<dbReference type="GO" id="GO:0046872">
    <property type="term" value="F:metal ion binding"/>
    <property type="evidence" value="ECO:0007669"/>
    <property type="project" value="UniProtKB-KW"/>
</dbReference>
<feature type="binding site" evidence="2">
    <location>
        <position position="95"/>
    </location>
    <ligand>
        <name>Cu cation</name>
        <dbReference type="ChEBI" id="CHEBI:23378"/>
    </ligand>
</feature>
<dbReference type="Proteomes" id="UP000000466">
    <property type="component" value="Chromosome"/>
</dbReference>
<dbReference type="RefSeq" id="WP_015047778.1">
    <property type="nucleotide sequence ID" value="NC_018868.3"/>
</dbReference>
<sequence>MTEQSTAQKRGIKITVTLLVLFILLVLAGFLNKMLTPRQMSNIEMQLNGLIVFDQPRRFADIALIDQSNQVFDRARLQGKWSLVFFGFTHCPDICPTTLAELNGWYGSLDPEWQARTQVILVTVDPARDTPEILNQYVPYFNPDFIGVTGEFLQIKRFANQLNVAFNKVMQGDSYTMDHSAHIALINPMGDYHGFFKPPFDPQKMTATYKSVVTHF</sequence>
<dbReference type="CDD" id="cd02968">
    <property type="entry name" value="SCO"/>
    <property type="match status" value="1"/>
</dbReference>
<evidence type="ECO:0000256" key="3">
    <source>
        <dbReference type="PIRSR" id="PIRSR603782-2"/>
    </source>
</evidence>
<feature type="transmembrane region" description="Helical" evidence="4">
    <location>
        <begin position="12"/>
        <end position="31"/>
    </location>
</feature>
<name>K4KKC7_SIMAS</name>
<protein>
    <recommendedName>
        <fullName evidence="7">Electron transport protein SCO1/SenC</fullName>
    </recommendedName>
</protein>
<dbReference type="SUPFAM" id="SSF52833">
    <property type="entry name" value="Thioredoxin-like"/>
    <property type="match status" value="1"/>
</dbReference>
<feature type="binding site" evidence="2">
    <location>
        <position position="91"/>
    </location>
    <ligand>
        <name>Cu cation</name>
        <dbReference type="ChEBI" id="CHEBI:23378"/>
    </ligand>
</feature>
<evidence type="ECO:0000313" key="5">
    <source>
        <dbReference type="EMBL" id="AFU99614.1"/>
    </source>
</evidence>
<feature type="binding site" evidence="2">
    <location>
        <position position="179"/>
    </location>
    <ligand>
        <name>Cu cation</name>
        <dbReference type="ChEBI" id="CHEBI:23378"/>
    </ligand>
</feature>
<dbReference type="InterPro" id="IPR036249">
    <property type="entry name" value="Thioredoxin-like_sf"/>
</dbReference>
<keyword evidence="4" id="KW-0472">Membrane</keyword>
<evidence type="ECO:0008006" key="7">
    <source>
        <dbReference type="Google" id="ProtNLM"/>
    </source>
</evidence>
<dbReference type="AlphaFoldDB" id="K4KKC7"/>
<organism evidence="5 6">
    <name type="scientific">Simiduia agarivorans (strain DSM 21679 / JCM 13881 / BCRC 17597 / SA1)</name>
    <dbReference type="NCBI Taxonomy" id="1117647"/>
    <lineage>
        <taxon>Bacteria</taxon>
        <taxon>Pseudomonadati</taxon>
        <taxon>Pseudomonadota</taxon>
        <taxon>Gammaproteobacteria</taxon>
        <taxon>Cellvibrionales</taxon>
        <taxon>Cellvibrionaceae</taxon>
        <taxon>Simiduia</taxon>
    </lineage>
</organism>
<dbReference type="KEGG" id="saga:M5M_12270"/>
<keyword evidence="6" id="KW-1185">Reference proteome</keyword>
<gene>
    <name evidence="5" type="ordered locus">M5M_12270</name>
</gene>
<dbReference type="PANTHER" id="PTHR12151">
    <property type="entry name" value="ELECTRON TRANSPORT PROTIN SCO1/SENC FAMILY MEMBER"/>
    <property type="match status" value="1"/>
</dbReference>
<dbReference type="Pfam" id="PF02630">
    <property type="entry name" value="SCO1-SenC"/>
    <property type="match status" value="1"/>
</dbReference>
<keyword evidence="2" id="KW-0186">Copper</keyword>
<accession>K4KKC7</accession>
<feature type="disulfide bond" description="Redox-active" evidence="3">
    <location>
        <begin position="91"/>
        <end position="95"/>
    </location>
</feature>
<dbReference type="OrthoDB" id="9790194at2"/>
<comment type="similarity">
    <text evidence="1">Belongs to the SCO1/2 family.</text>
</comment>
<keyword evidence="4" id="KW-0812">Transmembrane</keyword>
<evidence type="ECO:0000256" key="1">
    <source>
        <dbReference type="ARBA" id="ARBA00010996"/>
    </source>
</evidence>
<dbReference type="eggNOG" id="COG1999">
    <property type="taxonomic scope" value="Bacteria"/>
</dbReference>
<dbReference type="STRING" id="1117647.M5M_12270"/>
<evidence type="ECO:0000313" key="6">
    <source>
        <dbReference type="Proteomes" id="UP000000466"/>
    </source>
</evidence>
<proteinExistence type="inferred from homology"/>